<evidence type="ECO:0000256" key="6">
    <source>
        <dbReference type="ARBA" id="ARBA00022968"/>
    </source>
</evidence>
<evidence type="ECO:0000313" key="11">
    <source>
        <dbReference type="Proteomes" id="UP000050761"/>
    </source>
</evidence>
<organism evidence="11 12">
    <name type="scientific">Heligmosomoides polygyrus</name>
    <name type="common">Parasitic roundworm</name>
    <dbReference type="NCBI Taxonomy" id="6339"/>
    <lineage>
        <taxon>Eukaryota</taxon>
        <taxon>Metazoa</taxon>
        <taxon>Ecdysozoa</taxon>
        <taxon>Nematoda</taxon>
        <taxon>Chromadorea</taxon>
        <taxon>Rhabditida</taxon>
        <taxon>Rhabditina</taxon>
        <taxon>Rhabditomorpha</taxon>
        <taxon>Strongyloidea</taxon>
        <taxon>Heligmosomidae</taxon>
        <taxon>Heligmosomoides</taxon>
    </lineage>
</organism>
<gene>
    <name evidence="10" type="ORF">HPBE_LOCUS22773</name>
</gene>
<keyword evidence="3" id="KW-0328">Glycosyltransferase</keyword>
<keyword evidence="9" id="KW-0472">Membrane</keyword>
<dbReference type="WBParaSite" id="HPBE_0002277401-mRNA-1">
    <property type="protein sequence ID" value="HPBE_0002277401-mRNA-1"/>
    <property type="gene ID" value="HPBE_0002277401"/>
</dbReference>
<evidence type="ECO:0000256" key="3">
    <source>
        <dbReference type="ARBA" id="ARBA00022676"/>
    </source>
</evidence>
<keyword evidence="6" id="KW-0735">Signal-anchor</keyword>
<name>A0A183GJC7_HELPZ</name>
<protein>
    <submittedName>
        <fullName evidence="12">Hexosyltransferase</fullName>
    </submittedName>
</protein>
<accession>A0A183GJC7</accession>
<reference evidence="10 11" key="1">
    <citation type="submission" date="2018-11" db="EMBL/GenBank/DDBJ databases">
        <authorList>
            <consortium name="Pathogen Informatics"/>
        </authorList>
    </citation>
    <scope>NUCLEOTIDE SEQUENCE [LARGE SCALE GENOMIC DNA]</scope>
</reference>
<comment type="subcellular location">
    <subcellularLocation>
        <location evidence="1">Golgi apparatus membrane</location>
        <topology evidence="1">Single-pass type II membrane protein</topology>
    </subcellularLocation>
</comment>
<evidence type="ECO:0000256" key="2">
    <source>
        <dbReference type="ARBA" id="ARBA00008661"/>
    </source>
</evidence>
<dbReference type="AlphaFoldDB" id="A0A183GJC7"/>
<keyword evidence="11" id="KW-1185">Reference proteome</keyword>
<dbReference type="GO" id="GO:0016758">
    <property type="term" value="F:hexosyltransferase activity"/>
    <property type="evidence" value="ECO:0007669"/>
    <property type="project" value="InterPro"/>
</dbReference>
<keyword evidence="5" id="KW-0812">Transmembrane</keyword>
<comment type="similarity">
    <text evidence="2">Belongs to the glycosyltransferase 31 family.</text>
</comment>
<sequence>MQDMVAPNFVELPNSKHTVVWRAVSITKLICCSTMKQVSFRKLSFAIVILSTAERFETRNTIRQSWLSPRNSTAALFALHSTDHIPILKVNILIQFYLKYCSNAKFLLKLDDDMVVHLDRMLTFSSQSRHGENTVSGIVWDDSRPFRHPNHKW</sequence>
<keyword evidence="4" id="KW-0808">Transferase</keyword>
<evidence type="ECO:0000256" key="7">
    <source>
        <dbReference type="ARBA" id="ARBA00022989"/>
    </source>
</evidence>
<dbReference type="Proteomes" id="UP000050761">
    <property type="component" value="Unassembled WGS sequence"/>
</dbReference>
<evidence type="ECO:0000313" key="12">
    <source>
        <dbReference type="WBParaSite" id="HPBE_0002277401-mRNA-1"/>
    </source>
</evidence>
<keyword evidence="7" id="KW-1133">Transmembrane helix</keyword>
<evidence type="ECO:0000256" key="4">
    <source>
        <dbReference type="ARBA" id="ARBA00022679"/>
    </source>
</evidence>
<accession>A0A3P8CUS8</accession>
<evidence type="ECO:0000256" key="1">
    <source>
        <dbReference type="ARBA" id="ARBA00004323"/>
    </source>
</evidence>
<proteinExistence type="inferred from homology"/>
<keyword evidence="8" id="KW-0333">Golgi apparatus</keyword>
<dbReference type="GO" id="GO:0000139">
    <property type="term" value="C:Golgi membrane"/>
    <property type="evidence" value="ECO:0007669"/>
    <property type="project" value="UniProtKB-SubCell"/>
</dbReference>
<reference evidence="12" key="2">
    <citation type="submission" date="2019-09" db="UniProtKB">
        <authorList>
            <consortium name="WormBaseParasite"/>
        </authorList>
    </citation>
    <scope>IDENTIFICATION</scope>
</reference>
<dbReference type="InterPro" id="IPR002659">
    <property type="entry name" value="Glyco_trans_31"/>
</dbReference>
<evidence type="ECO:0000256" key="9">
    <source>
        <dbReference type="ARBA" id="ARBA00023136"/>
    </source>
</evidence>
<dbReference type="EMBL" id="UZAH01034340">
    <property type="protein sequence ID" value="VDP34600.1"/>
    <property type="molecule type" value="Genomic_DNA"/>
</dbReference>
<evidence type="ECO:0000256" key="5">
    <source>
        <dbReference type="ARBA" id="ARBA00022692"/>
    </source>
</evidence>
<dbReference type="OrthoDB" id="6355886at2759"/>
<dbReference type="Pfam" id="PF01762">
    <property type="entry name" value="Galactosyl_T"/>
    <property type="match status" value="1"/>
</dbReference>
<evidence type="ECO:0000313" key="10">
    <source>
        <dbReference type="EMBL" id="VDP34600.1"/>
    </source>
</evidence>
<evidence type="ECO:0000256" key="8">
    <source>
        <dbReference type="ARBA" id="ARBA00023034"/>
    </source>
</evidence>
<dbReference type="Gene3D" id="3.90.550.50">
    <property type="match status" value="1"/>
</dbReference>